<evidence type="ECO:0000256" key="5">
    <source>
        <dbReference type="ARBA" id="ARBA00023136"/>
    </source>
</evidence>
<comment type="similarity">
    <text evidence="2 6">Belongs to the BI1 family.</text>
</comment>
<dbReference type="GO" id="GO:0019899">
    <property type="term" value="F:enzyme binding"/>
    <property type="evidence" value="ECO:0007669"/>
    <property type="project" value="TreeGrafter"/>
</dbReference>
<name>A0A504YQ82_FASGI</name>
<gene>
    <name evidence="7" type="ORF">FGIG_00658</name>
</gene>
<evidence type="ECO:0000256" key="6">
    <source>
        <dbReference type="RuleBase" id="RU004379"/>
    </source>
</evidence>
<protein>
    <submittedName>
        <fullName evidence="7">Bax inhibitor factor 1</fullName>
    </submittedName>
</protein>
<dbReference type="STRING" id="46835.A0A504YQ82"/>
<evidence type="ECO:0000256" key="3">
    <source>
        <dbReference type="ARBA" id="ARBA00022692"/>
    </source>
</evidence>
<feature type="transmembrane region" description="Helical" evidence="6">
    <location>
        <begin position="148"/>
        <end position="170"/>
    </location>
</feature>
<evidence type="ECO:0000313" key="8">
    <source>
        <dbReference type="Proteomes" id="UP000316759"/>
    </source>
</evidence>
<feature type="transmembrane region" description="Helical" evidence="6">
    <location>
        <begin position="176"/>
        <end position="195"/>
    </location>
</feature>
<evidence type="ECO:0000256" key="1">
    <source>
        <dbReference type="ARBA" id="ARBA00004141"/>
    </source>
</evidence>
<feature type="transmembrane region" description="Helical" evidence="6">
    <location>
        <begin position="93"/>
        <end position="115"/>
    </location>
</feature>
<dbReference type="Proteomes" id="UP000316759">
    <property type="component" value="Unassembled WGS sequence"/>
</dbReference>
<dbReference type="PANTHER" id="PTHR23291:SF32">
    <property type="entry name" value="BAX INHIBITOR 1"/>
    <property type="match status" value="1"/>
</dbReference>
<keyword evidence="8" id="KW-1185">Reference proteome</keyword>
<evidence type="ECO:0000256" key="2">
    <source>
        <dbReference type="ARBA" id="ARBA00010350"/>
    </source>
</evidence>
<dbReference type="Pfam" id="PF01027">
    <property type="entry name" value="Bax1-I"/>
    <property type="match status" value="1"/>
</dbReference>
<feature type="transmembrane region" description="Helical" evidence="6">
    <location>
        <begin position="33"/>
        <end position="51"/>
    </location>
</feature>
<proteinExistence type="inferred from homology"/>
<dbReference type="EMBL" id="SUNJ01006813">
    <property type="protein sequence ID" value="TPP62451.1"/>
    <property type="molecule type" value="Genomic_DNA"/>
</dbReference>
<dbReference type="PANTHER" id="PTHR23291">
    <property type="entry name" value="BAX INHIBITOR-RELATED"/>
    <property type="match status" value="1"/>
</dbReference>
<dbReference type="GO" id="GO:2001234">
    <property type="term" value="P:negative regulation of apoptotic signaling pathway"/>
    <property type="evidence" value="ECO:0007669"/>
    <property type="project" value="TreeGrafter"/>
</dbReference>
<keyword evidence="3 6" id="KW-0812">Transmembrane</keyword>
<dbReference type="GO" id="GO:0033119">
    <property type="term" value="P:negative regulation of RNA splicing"/>
    <property type="evidence" value="ECO:0007669"/>
    <property type="project" value="TreeGrafter"/>
</dbReference>
<organism evidence="7 8">
    <name type="scientific">Fasciola gigantica</name>
    <name type="common">Giant liver fluke</name>
    <dbReference type="NCBI Taxonomy" id="46835"/>
    <lineage>
        <taxon>Eukaryota</taxon>
        <taxon>Metazoa</taxon>
        <taxon>Spiralia</taxon>
        <taxon>Lophotrochozoa</taxon>
        <taxon>Platyhelminthes</taxon>
        <taxon>Trematoda</taxon>
        <taxon>Digenea</taxon>
        <taxon>Plagiorchiida</taxon>
        <taxon>Echinostomata</taxon>
        <taxon>Echinostomatoidea</taxon>
        <taxon>Fasciolidae</taxon>
        <taxon>Fasciola</taxon>
    </lineage>
</organism>
<comment type="subcellular location">
    <subcellularLocation>
        <location evidence="1">Membrane</location>
        <topology evidence="1">Multi-pass membrane protein</topology>
    </subcellularLocation>
</comment>
<feature type="transmembrane region" description="Helical" evidence="6">
    <location>
        <begin position="121"/>
        <end position="141"/>
    </location>
</feature>
<dbReference type="GO" id="GO:0034620">
    <property type="term" value="P:cellular response to unfolded protein"/>
    <property type="evidence" value="ECO:0007669"/>
    <property type="project" value="TreeGrafter"/>
</dbReference>
<keyword evidence="4 6" id="KW-1133">Transmembrane helix</keyword>
<reference evidence="7 8" key="1">
    <citation type="submission" date="2019-04" db="EMBL/GenBank/DDBJ databases">
        <title>Annotation for the trematode Fasciola gigantica.</title>
        <authorList>
            <person name="Choi Y.-J."/>
        </authorList>
    </citation>
    <scope>NUCLEOTIDE SEQUENCE [LARGE SCALE GENOMIC DNA]</scope>
    <source>
        <strain evidence="7">Uganda_cow_1</strain>
    </source>
</reference>
<dbReference type="InterPro" id="IPR006214">
    <property type="entry name" value="Bax_inhibitor_1-related"/>
</dbReference>
<dbReference type="GO" id="GO:0031966">
    <property type="term" value="C:mitochondrial membrane"/>
    <property type="evidence" value="ECO:0007669"/>
    <property type="project" value="TreeGrafter"/>
</dbReference>
<dbReference type="OrthoDB" id="1277691at2759"/>
<accession>A0A504YQ82</accession>
<evidence type="ECO:0000256" key="4">
    <source>
        <dbReference type="ARBA" id="ARBA00022989"/>
    </source>
</evidence>
<feature type="transmembrane region" description="Helical" evidence="6">
    <location>
        <begin position="57"/>
        <end position="81"/>
    </location>
</feature>
<comment type="caution">
    <text evidence="7">The sequence shown here is derived from an EMBL/GenBank/DDBJ whole genome shotgun (WGS) entry which is preliminary data.</text>
</comment>
<sequence>MMQGFARTRSFNLGGLLALNDIDKNVQVHLKNVYSTLSIGLILSCVAAYAFQLSSYLQSMVTTLMVVSFIASLGSSLYIYLTQHNRDTINTRLAAFFVFALSTGLGMAPFLHVVSVINPDTIPTAFLGAAMIFVSFSLAALLTRKRYYLFLGAALMSAISMLTTFSFMNLFIRSPAIYQAELYIGLAIFCGFIIFDTQLIVEKRKSGDTDFIWHTLDLFIDFVELFRHLLIILNSKRNRRDDDE</sequence>
<dbReference type="AlphaFoldDB" id="A0A504YQ82"/>
<keyword evidence="5 6" id="KW-0472">Membrane</keyword>
<evidence type="ECO:0000313" key="7">
    <source>
        <dbReference type="EMBL" id="TPP62451.1"/>
    </source>
</evidence>
<dbReference type="CDD" id="cd10430">
    <property type="entry name" value="BI-1"/>
    <property type="match status" value="1"/>
</dbReference>